<dbReference type="PROSITE" id="PS50045">
    <property type="entry name" value="SIGMA54_INTERACT_4"/>
    <property type="match status" value="1"/>
</dbReference>
<comment type="caution">
    <text evidence="7">The sequence shown here is derived from an EMBL/GenBank/DDBJ whole genome shotgun (WGS) entry which is preliminary data.</text>
</comment>
<dbReference type="Pfam" id="PF01590">
    <property type="entry name" value="GAF"/>
    <property type="match status" value="1"/>
</dbReference>
<dbReference type="InterPro" id="IPR002197">
    <property type="entry name" value="HTH_Fis"/>
</dbReference>
<dbReference type="SUPFAM" id="SSF46689">
    <property type="entry name" value="Homeodomain-like"/>
    <property type="match status" value="1"/>
</dbReference>
<evidence type="ECO:0000256" key="2">
    <source>
        <dbReference type="ARBA" id="ARBA00022840"/>
    </source>
</evidence>
<dbReference type="InterPro" id="IPR003018">
    <property type="entry name" value="GAF"/>
</dbReference>
<protein>
    <submittedName>
        <fullName evidence="7">Sigma-54-dependent Fis family transcriptional regulator</fullName>
    </submittedName>
</protein>
<dbReference type="Proteomes" id="UP001596012">
    <property type="component" value="Unassembled WGS sequence"/>
</dbReference>
<evidence type="ECO:0000256" key="3">
    <source>
        <dbReference type="ARBA" id="ARBA00023015"/>
    </source>
</evidence>
<dbReference type="RefSeq" id="WP_386339727.1">
    <property type="nucleotide sequence ID" value="NZ_JBHSFG010000016.1"/>
</dbReference>
<evidence type="ECO:0000313" key="7">
    <source>
        <dbReference type="EMBL" id="MFC4464629.1"/>
    </source>
</evidence>
<dbReference type="InterPro" id="IPR002078">
    <property type="entry name" value="Sigma_54_int"/>
</dbReference>
<gene>
    <name evidence="7" type="ORF">ACFPH6_08680</name>
</gene>
<keyword evidence="4" id="KW-0238">DNA-binding</keyword>
<dbReference type="SUPFAM" id="SSF52540">
    <property type="entry name" value="P-loop containing nucleoside triphosphate hydrolases"/>
    <property type="match status" value="1"/>
</dbReference>
<keyword evidence="5" id="KW-0804">Transcription</keyword>
<dbReference type="InterPro" id="IPR009057">
    <property type="entry name" value="Homeodomain-like_sf"/>
</dbReference>
<dbReference type="InterPro" id="IPR058031">
    <property type="entry name" value="AAA_lid_NorR"/>
</dbReference>
<dbReference type="Pfam" id="PF02954">
    <property type="entry name" value="HTH_8"/>
    <property type="match status" value="1"/>
</dbReference>
<dbReference type="InterPro" id="IPR025662">
    <property type="entry name" value="Sigma_54_int_dom_ATP-bd_1"/>
</dbReference>
<evidence type="ECO:0000256" key="1">
    <source>
        <dbReference type="ARBA" id="ARBA00022741"/>
    </source>
</evidence>
<evidence type="ECO:0000256" key="5">
    <source>
        <dbReference type="ARBA" id="ARBA00023163"/>
    </source>
</evidence>
<dbReference type="PANTHER" id="PTHR32071:SF122">
    <property type="entry name" value="SIGMA FACTOR"/>
    <property type="match status" value="1"/>
</dbReference>
<dbReference type="InterPro" id="IPR029016">
    <property type="entry name" value="GAF-like_dom_sf"/>
</dbReference>
<sequence>MDASTSQAAFHNDLDMSSRLVRCSQPIIDRLSEETAEIPLSIALSDGRARVLTRVDTARTIGLMLDNVSFAPGFGYAEGGIGTNGVGTVFESGQPIHIVGPEHFHECLQPFACSGAPVRDPLSGRIEGVLDISCLTEHSNPLMHSLVRAAAHEIERNLLLDRSHSQQALFETFVRVDARSRDAVMALGGTVTMANASAHILLTPSEQQTVQDHARHLMSRRDRAVDQLELSTGKVVRIRGTRITAGHDVVGIVVEVALVAEGSPDRPSPLAAEEAVPPPTMDTGAGLNLSQLLTPSTLSGSGRSPLWKRACRDIASAMSRHEALLVMGETGTGKFSLVAEIYHRVNPGGRSVLIDAVDISHSSYTDAEVALEATALPTLYIFRKIDQLSTQGVERLNTFLLALADSDRPVYVAATLSDANIDSDLPFHDLLAHFQQAATVPPLRHRTEDIPAVVVQVLNKISAKRDTRVSPAALRVICHYSWPHNIRQLEEALSAALLRRPVGEIQPEDLPGYCHDAARRQLTGMEAIERDAIIKALHDANGNRVQAAAALGIARSSLYRKLKSFGVTTI</sequence>
<dbReference type="EMBL" id="JBHSFG010000016">
    <property type="protein sequence ID" value="MFC4464629.1"/>
    <property type="molecule type" value="Genomic_DNA"/>
</dbReference>
<keyword evidence="1" id="KW-0547">Nucleotide-binding</keyword>
<reference evidence="8" key="1">
    <citation type="journal article" date="2019" name="Int. J. Syst. Evol. Microbiol.">
        <title>The Global Catalogue of Microorganisms (GCM) 10K type strain sequencing project: providing services to taxonomists for standard genome sequencing and annotation.</title>
        <authorList>
            <consortium name="The Broad Institute Genomics Platform"/>
            <consortium name="The Broad Institute Genome Sequencing Center for Infectious Disease"/>
            <person name="Wu L."/>
            <person name="Ma J."/>
        </authorList>
    </citation>
    <scope>NUCLEOTIDE SEQUENCE [LARGE SCALE GENOMIC DNA]</scope>
    <source>
        <strain evidence="8">DT43</strain>
    </source>
</reference>
<dbReference type="Gene3D" id="3.40.50.300">
    <property type="entry name" value="P-loop containing nucleotide triphosphate hydrolases"/>
    <property type="match status" value="1"/>
</dbReference>
<dbReference type="InterPro" id="IPR027417">
    <property type="entry name" value="P-loop_NTPase"/>
</dbReference>
<dbReference type="Gene3D" id="1.10.8.60">
    <property type="match status" value="1"/>
</dbReference>
<evidence type="ECO:0000313" key="8">
    <source>
        <dbReference type="Proteomes" id="UP001596012"/>
    </source>
</evidence>
<name>A0ABV8YH63_9ACTN</name>
<dbReference type="Pfam" id="PF25601">
    <property type="entry name" value="AAA_lid_14"/>
    <property type="match status" value="1"/>
</dbReference>
<keyword evidence="8" id="KW-1185">Reference proteome</keyword>
<evidence type="ECO:0000256" key="4">
    <source>
        <dbReference type="ARBA" id="ARBA00023125"/>
    </source>
</evidence>
<keyword evidence="3" id="KW-0805">Transcription regulation</keyword>
<dbReference type="Gene3D" id="1.10.10.60">
    <property type="entry name" value="Homeodomain-like"/>
    <property type="match status" value="1"/>
</dbReference>
<feature type="domain" description="Sigma-54 factor interaction" evidence="6">
    <location>
        <begin position="439"/>
        <end position="498"/>
    </location>
</feature>
<proteinExistence type="predicted"/>
<dbReference type="PANTHER" id="PTHR32071">
    <property type="entry name" value="TRANSCRIPTIONAL REGULATORY PROTEIN"/>
    <property type="match status" value="1"/>
</dbReference>
<dbReference type="Gene3D" id="3.30.450.40">
    <property type="match status" value="1"/>
</dbReference>
<evidence type="ECO:0000259" key="6">
    <source>
        <dbReference type="PROSITE" id="PS50045"/>
    </source>
</evidence>
<organism evidence="7 8">
    <name type="scientific">Streptomyces xiangluensis</name>
    <dbReference type="NCBI Taxonomy" id="2665720"/>
    <lineage>
        <taxon>Bacteria</taxon>
        <taxon>Bacillati</taxon>
        <taxon>Actinomycetota</taxon>
        <taxon>Actinomycetes</taxon>
        <taxon>Kitasatosporales</taxon>
        <taxon>Streptomycetaceae</taxon>
        <taxon>Streptomyces</taxon>
    </lineage>
</organism>
<accession>A0ABV8YH63</accession>
<dbReference type="PROSITE" id="PS00675">
    <property type="entry name" value="SIGMA54_INTERACT_1"/>
    <property type="match status" value="1"/>
</dbReference>
<dbReference type="PRINTS" id="PR01590">
    <property type="entry name" value="HTHFIS"/>
</dbReference>
<keyword evidence="2" id="KW-0067">ATP-binding</keyword>